<evidence type="ECO:0000313" key="3">
    <source>
        <dbReference type="Proteomes" id="UP000003853"/>
    </source>
</evidence>
<evidence type="ECO:0000313" key="2">
    <source>
        <dbReference type="EMBL" id="EDX41639.1"/>
    </source>
</evidence>
<dbReference type="Proteomes" id="UP000003853">
    <property type="component" value="Unassembled WGS sequence"/>
</dbReference>
<keyword evidence="1" id="KW-1133">Transmembrane helix</keyword>
<comment type="caution">
    <text evidence="2">The sequence shown here is derived from an EMBL/GenBank/DDBJ whole genome shotgun (WGS) entry which is preliminary data.</text>
</comment>
<feature type="transmembrane region" description="Helical" evidence="1">
    <location>
        <begin position="21"/>
        <end position="40"/>
    </location>
</feature>
<keyword evidence="1" id="KW-0472">Membrane</keyword>
<evidence type="ECO:0000256" key="1">
    <source>
        <dbReference type="SAM" id="Phobius"/>
    </source>
</evidence>
<organism evidence="2 3">
    <name type="scientific">Limosilactobacillus reuteri subsp. rodentium (strain DSM 17509 / CIP 109821 / 100-23)</name>
    <name type="common">Lactobacillus reuteri</name>
    <dbReference type="NCBI Taxonomy" id="349123"/>
    <lineage>
        <taxon>Bacteria</taxon>
        <taxon>Bacillati</taxon>
        <taxon>Bacillota</taxon>
        <taxon>Bacilli</taxon>
        <taxon>Lactobacillales</taxon>
        <taxon>Lactobacillaceae</taxon>
        <taxon>Limosilactobacillus</taxon>
    </lineage>
</organism>
<protein>
    <submittedName>
        <fullName evidence="2">Uncharacterized protein</fullName>
    </submittedName>
</protein>
<dbReference type="EMBL" id="AAPZ02000002">
    <property type="protein sequence ID" value="EDX41639.1"/>
    <property type="molecule type" value="Genomic_DNA"/>
</dbReference>
<gene>
    <name evidence="2" type="ORF">Lreu23DRAFT_3150</name>
</gene>
<proteinExistence type="predicted"/>
<name>B3XQ38_LIMR1</name>
<dbReference type="PATRIC" id="fig|349123.13.peg.153"/>
<accession>B3XQ38</accession>
<sequence>MDLYRTPGKLAGVIISKWSKVWGYFMMGLYYLSKIIIEIIKALA</sequence>
<reference evidence="3" key="1">
    <citation type="submission" date="2008-06" db="EMBL/GenBank/DDBJ databases">
        <title>Permanent draft sequence of Lactobacillus reuteri 100-23.</title>
        <authorList>
            <consortium name="US DOE Joint Genome Institute"/>
            <person name="Copeland A."/>
            <person name="Lucas S."/>
            <person name="Lapidus A."/>
            <person name="Barry K."/>
            <person name="Detter J.C."/>
            <person name="Glavina del Rio T."/>
            <person name="Hammon N."/>
            <person name="Israni S."/>
            <person name="Dalin E."/>
            <person name="Tice H."/>
            <person name="Pitluck S."/>
            <person name="Sun H."/>
            <person name="Schmutz J."/>
            <person name="Larimer F."/>
            <person name="Land M."/>
            <person name="Hauser L."/>
            <person name="Walter J."/>
            <person name="Heng N.C.K."/>
            <person name="Tannock G.W."/>
            <person name="Richardson P."/>
        </authorList>
    </citation>
    <scope>NUCLEOTIDE SEQUENCE [LARGE SCALE GENOMIC DNA]</scope>
    <source>
        <strain evidence="3">DSM 17509 / CIP 109821 / 100-23</strain>
    </source>
</reference>
<keyword evidence="1" id="KW-0812">Transmembrane</keyword>
<dbReference type="AlphaFoldDB" id="B3XQ38"/>